<organism evidence="1 2">
    <name type="scientific">Methylocystis hirsuta</name>
    <dbReference type="NCBI Taxonomy" id="369798"/>
    <lineage>
        <taxon>Bacteria</taxon>
        <taxon>Pseudomonadati</taxon>
        <taxon>Pseudomonadota</taxon>
        <taxon>Alphaproteobacteria</taxon>
        <taxon>Hyphomicrobiales</taxon>
        <taxon>Methylocystaceae</taxon>
        <taxon>Methylocystis</taxon>
    </lineage>
</organism>
<dbReference type="EMBL" id="QWDD01000003">
    <property type="protein sequence ID" value="RNJ48082.1"/>
    <property type="molecule type" value="Genomic_DNA"/>
</dbReference>
<evidence type="ECO:0000313" key="2">
    <source>
        <dbReference type="Proteomes" id="UP000268623"/>
    </source>
</evidence>
<dbReference type="InterPro" id="IPR012337">
    <property type="entry name" value="RNaseH-like_sf"/>
</dbReference>
<dbReference type="RefSeq" id="WP_123177830.1">
    <property type="nucleotide sequence ID" value="NZ_QWDD01000003.1"/>
</dbReference>
<dbReference type="SUPFAM" id="SSF53098">
    <property type="entry name" value="Ribonuclease H-like"/>
    <property type="match status" value="1"/>
</dbReference>
<accession>A0A3M9XKC9</accession>
<dbReference type="AlphaFoldDB" id="A0A3M9XKC9"/>
<name>A0A3M9XKC9_9HYPH</name>
<comment type="caution">
    <text evidence="1">The sequence shown here is derived from an EMBL/GenBank/DDBJ whole genome shotgun (WGS) entry which is preliminary data.</text>
</comment>
<evidence type="ECO:0000313" key="1">
    <source>
        <dbReference type="EMBL" id="RNJ48082.1"/>
    </source>
</evidence>
<sequence length="175" mass="19063">MHVGVPSQLAWFYAAPVAGILSAVDSLAARGQTVVLQMDQSHINDANEVLMLSARLRKRAVPVAWRVRSTQGNIGFSIQKELLDSVRTWLPKDVSIMLAADRFYGTAQLIGWCQKAGWSYRIRLKGNLTLAHEGGELTTGEVAQRLPQGVMGAELYGSGVSTNIGVLHEKGHKEP</sequence>
<protein>
    <recommendedName>
        <fullName evidence="3">Transposase IS701-like DDE domain-containing protein</fullName>
    </recommendedName>
</protein>
<keyword evidence="2" id="KW-1185">Reference proteome</keyword>
<dbReference type="Proteomes" id="UP000268623">
    <property type="component" value="Unassembled WGS sequence"/>
</dbReference>
<evidence type="ECO:0008006" key="3">
    <source>
        <dbReference type="Google" id="ProtNLM"/>
    </source>
</evidence>
<dbReference type="OrthoDB" id="58819at2"/>
<proteinExistence type="predicted"/>
<reference evidence="1 2" key="1">
    <citation type="submission" date="2018-08" db="EMBL/GenBank/DDBJ databases">
        <title>Genome sequence of Methylocystis hirsuta CSC1, a methanotroph able to accumulate PHAs.</title>
        <authorList>
            <person name="Bordel S."/>
            <person name="Rodriguez E."/>
            <person name="Gancedo J."/>
            <person name="Munoz R."/>
        </authorList>
    </citation>
    <scope>NUCLEOTIDE SEQUENCE [LARGE SCALE GENOMIC DNA]</scope>
    <source>
        <strain evidence="1 2">CSC1</strain>
    </source>
</reference>
<gene>
    <name evidence="1" type="ORF">D1O30_19810</name>
</gene>